<keyword evidence="2" id="KW-1185">Reference proteome</keyword>
<reference evidence="1 2" key="1">
    <citation type="journal article" date="2019" name="Nat. Ecol. Evol.">
        <title>Megaphylogeny resolves global patterns of mushroom evolution.</title>
        <authorList>
            <person name="Varga T."/>
            <person name="Krizsan K."/>
            <person name="Foldi C."/>
            <person name="Dima B."/>
            <person name="Sanchez-Garcia M."/>
            <person name="Sanchez-Ramirez S."/>
            <person name="Szollosi G.J."/>
            <person name="Szarkandi J.G."/>
            <person name="Papp V."/>
            <person name="Albert L."/>
            <person name="Andreopoulos W."/>
            <person name="Angelini C."/>
            <person name="Antonin V."/>
            <person name="Barry K.W."/>
            <person name="Bougher N.L."/>
            <person name="Buchanan P."/>
            <person name="Buyck B."/>
            <person name="Bense V."/>
            <person name="Catcheside P."/>
            <person name="Chovatia M."/>
            <person name="Cooper J."/>
            <person name="Damon W."/>
            <person name="Desjardin D."/>
            <person name="Finy P."/>
            <person name="Geml J."/>
            <person name="Haridas S."/>
            <person name="Hughes K."/>
            <person name="Justo A."/>
            <person name="Karasinski D."/>
            <person name="Kautmanova I."/>
            <person name="Kiss B."/>
            <person name="Kocsube S."/>
            <person name="Kotiranta H."/>
            <person name="LaButti K.M."/>
            <person name="Lechner B.E."/>
            <person name="Liimatainen K."/>
            <person name="Lipzen A."/>
            <person name="Lukacs Z."/>
            <person name="Mihaltcheva S."/>
            <person name="Morgado L.N."/>
            <person name="Niskanen T."/>
            <person name="Noordeloos M.E."/>
            <person name="Ohm R.A."/>
            <person name="Ortiz-Santana B."/>
            <person name="Ovrebo C."/>
            <person name="Racz N."/>
            <person name="Riley R."/>
            <person name="Savchenko A."/>
            <person name="Shiryaev A."/>
            <person name="Soop K."/>
            <person name="Spirin V."/>
            <person name="Szebenyi C."/>
            <person name="Tomsovsky M."/>
            <person name="Tulloss R.E."/>
            <person name="Uehling J."/>
            <person name="Grigoriev I.V."/>
            <person name="Vagvolgyi C."/>
            <person name="Papp T."/>
            <person name="Martin F.M."/>
            <person name="Miettinen O."/>
            <person name="Hibbett D.S."/>
            <person name="Nagy L.G."/>
        </authorList>
    </citation>
    <scope>NUCLEOTIDE SEQUENCE [LARGE SCALE GENOMIC DNA]</scope>
    <source>
        <strain evidence="1 2">NL-1719</strain>
    </source>
</reference>
<gene>
    <name evidence="1" type="ORF">BDN72DRAFT_758112</name>
</gene>
<evidence type="ECO:0000313" key="1">
    <source>
        <dbReference type="EMBL" id="TFK75317.1"/>
    </source>
</evidence>
<proteinExistence type="predicted"/>
<sequence>MGAENDAFTAFSFISFAVVLIPLPWHLEVWNTGTCLYMLWTATGCFILFIDSIIWDGSTENWAPLWCDISTRLIIGVSVAIPAASLCINRRLYTIARVRTVTTTWADRRRAILIDLSIGLGIPIIVMILQYVVQGHRFDIFEDLGCRTFIYNTPLAYPLVFVPPVVLGMISAVFSALTIRAFSLRHAEFKQFMNSNNMVTFNRYIRLMVLAALDILLTVPFTAYIVYSNLTQGKVAPWISWEDTHSGFSRIDHFPAALWKKNPAAHVSLELSRWGVVISALLFFALFGFADEAMKNYRKAYGHVASRLGVTVKSASSSSFRGTPGSSSNGYVHSLSVA</sequence>
<organism evidence="1 2">
    <name type="scientific">Pluteus cervinus</name>
    <dbReference type="NCBI Taxonomy" id="181527"/>
    <lineage>
        <taxon>Eukaryota</taxon>
        <taxon>Fungi</taxon>
        <taxon>Dikarya</taxon>
        <taxon>Basidiomycota</taxon>
        <taxon>Agaricomycotina</taxon>
        <taxon>Agaricomycetes</taxon>
        <taxon>Agaricomycetidae</taxon>
        <taxon>Agaricales</taxon>
        <taxon>Pluteineae</taxon>
        <taxon>Pluteaceae</taxon>
        <taxon>Pluteus</taxon>
    </lineage>
</organism>
<name>A0ACD3BCK5_9AGAR</name>
<dbReference type="EMBL" id="ML208263">
    <property type="protein sequence ID" value="TFK75317.1"/>
    <property type="molecule type" value="Genomic_DNA"/>
</dbReference>
<protein>
    <submittedName>
        <fullName evidence="1">STE3-like pheromone receptor</fullName>
    </submittedName>
</protein>
<dbReference type="Proteomes" id="UP000308600">
    <property type="component" value="Unassembled WGS sequence"/>
</dbReference>
<evidence type="ECO:0000313" key="2">
    <source>
        <dbReference type="Proteomes" id="UP000308600"/>
    </source>
</evidence>
<accession>A0ACD3BCK5</accession>